<protein>
    <submittedName>
        <fullName evidence="2">Uncharacterized protein</fullName>
    </submittedName>
</protein>
<accession>A0A927JBI1</accession>
<comment type="caution">
    <text evidence="2">The sequence shown here is derived from an EMBL/GenBank/DDBJ whole genome shotgun (WGS) entry which is preliminary data.</text>
</comment>
<feature type="transmembrane region" description="Helical" evidence="1">
    <location>
        <begin position="31"/>
        <end position="50"/>
    </location>
</feature>
<dbReference type="AlphaFoldDB" id="A0A927JBI1"/>
<evidence type="ECO:0000313" key="3">
    <source>
        <dbReference type="Proteomes" id="UP000642993"/>
    </source>
</evidence>
<evidence type="ECO:0000256" key="1">
    <source>
        <dbReference type="SAM" id="Phobius"/>
    </source>
</evidence>
<keyword evidence="1" id="KW-0812">Transmembrane</keyword>
<feature type="transmembrane region" description="Helical" evidence="1">
    <location>
        <begin position="105"/>
        <end position="132"/>
    </location>
</feature>
<gene>
    <name evidence="2" type="ORF">HT102_06405</name>
</gene>
<feature type="transmembrane region" description="Helical" evidence="1">
    <location>
        <begin position="56"/>
        <end position="84"/>
    </location>
</feature>
<keyword evidence="3" id="KW-1185">Reference proteome</keyword>
<sequence>MSAQTIAPLSPAKRVARMSLFEVRYTFKQRMVLAMLAFGPVMAILLATVVESDDRAVWGTMVASTTPVLVTMSVASALAIVIAVRRESHVFKALRTTELSPVQMVLALAAPYLVIGMVVGALVLGAFTLLGAPAPESWALLLAGLVGVVMLSIIGGIATGAFSTSAASVQFTTIPVLLVSVAFPTIALQPLIGAEARSWLLLAPFSGVADLLARGMGADLAAAPAALGMPIVLVDVLSTVVWIGAGLWLARATWRWEPRA</sequence>
<evidence type="ECO:0000313" key="2">
    <source>
        <dbReference type="EMBL" id="MBD8506110.1"/>
    </source>
</evidence>
<name>A0A927JBI1_9ACTN</name>
<keyword evidence="1" id="KW-0472">Membrane</keyword>
<reference evidence="2" key="1">
    <citation type="submission" date="2020-09" db="EMBL/GenBank/DDBJ databases">
        <title>Hoyosella lacisalsi sp. nov., a halotolerant actinobacterium isolated from soil of Lake Gudzhirganskoe.</title>
        <authorList>
            <person name="Yang Q."/>
            <person name="Guo P.Y."/>
            <person name="Liu S.W."/>
            <person name="Li F.N."/>
            <person name="Sun C.H."/>
        </authorList>
    </citation>
    <scope>NUCLEOTIDE SEQUENCE</scope>
    <source>
        <strain evidence="2">G463</strain>
    </source>
</reference>
<feature type="transmembrane region" description="Helical" evidence="1">
    <location>
        <begin position="174"/>
        <end position="192"/>
    </location>
</feature>
<feature type="transmembrane region" description="Helical" evidence="1">
    <location>
        <begin position="225"/>
        <end position="250"/>
    </location>
</feature>
<proteinExistence type="predicted"/>
<keyword evidence="1" id="KW-1133">Transmembrane helix</keyword>
<dbReference type="EMBL" id="JACYWE010000003">
    <property type="protein sequence ID" value="MBD8506110.1"/>
    <property type="molecule type" value="Genomic_DNA"/>
</dbReference>
<dbReference type="RefSeq" id="WP_192038579.1">
    <property type="nucleotide sequence ID" value="NZ_JACYWE010000003.1"/>
</dbReference>
<organism evidence="2 3">
    <name type="scientific">Lolliginicoccus lacisalsi</name>
    <dbReference type="NCBI Taxonomy" id="2742202"/>
    <lineage>
        <taxon>Bacteria</taxon>
        <taxon>Bacillati</taxon>
        <taxon>Actinomycetota</taxon>
        <taxon>Actinomycetes</taxon>
        <taxon>Mycobacteriales</taxon>
        <taxon>Hoyosellaceae</taxon>
        <taxon>Lolliginicoccus</taxon>
    </lineage>
</organism>
<feature type="transmembrane region" description="Helical" evidence="1">
    <location>
        <begin position="138"/>
        <end position="162"/>
    </location>
</feature>
<dbReference type="Proteomes" id="UP000642993">
    <property type="component" value="Unassembled WGS sequence"/>
</dbReference>